<proteinExistence type="predicted"/>
<name>A0A9X3SRM8_9ACTN</name>
<reference evidence="2" key="1">
    <citation type="submission" date="2021-10" db="EMBL/GenBank/DDBJ databases">
        <title>Streptomonospora sp. nov., isolated from mangrove soil.</title>
        <authorList>
            <person name="Chen X."/>
            <person name="Ge X."/>
            <person name="Liu W."/>
        </authorList>
    </citation>
    <scope>NUCLEOTIDE SEQUENCE</scope>
    <source>
        <strain evidence="2">S1-112</strain>
    </source>
</reference>
<dbReference type="EMBL" id="JAJAQC010000060">
    <property type="protein sequence ID" value="MDA0567506.1"/>
    <property type="molecule type" value="Genomic_DNA"/>
</dbReference>
<dbReference type="AlphaFoldDB" id="A0A9X3SRM8"/>
<feature type="region of interest" description="Disordered" evidence="1">
    <location>
        <begin position="164"/>
        <end position="213"/>
    </location>
</feature>
<evidence type="ECO:0000313" key="3">
    <source>
        <dbReference type="Proteomes" id="UP001140076"/>
    </source>
</evidence>
<dbReference type="Proteomes" id="UP001140076">
    <property type="component" value="Unassembled WGS sequence"/>
</dbReference>
<gene>
    <name evidence="2" type="ORF">LG943_24750</name>
</gene>
<dbReference type="RefSeq" id="WP_270074752.1">
    <property type="nucleotide sequence ID" value="NZ_JAJAQC010000060.1"/>
</dbReference>
<accession>A0A9X3SRM8</accession>
<comment type="caution">
    <text evidence="2">The sequence shown here is derived from an EMBL/GenBank/DDBJ whole genome shotgun (WGS) entry which is preliminary data.</text>
</comment>
<evidence type="ECO:0000256" key="1">
    <source>
        <dbReference type="SAM" id="MobiDB-lite"/>
    </source>
</evidence>
<feature type="compositionally biased region" description="Low complexity" evidence="1">
    <location>
        <begin position="187"/>
        <end position="200"/>
    </location>
</feature>
<sequence length="213" mass="22209">MPDDHFGAVDATAIQADLQRLRTAGAGGTRPAPEVGLLERALEEYDHARAAWGAGGDDARRADEQAARTQREVEALGADRPAGLADLSALRERIAEAARPPEAVVLASRPPGPGAEPVEHSRQVVADAAAQVNQARKSLEDRHGTLVAATVDARDGVRTTRGAIEAAARAKARGADGAGLPKSPKKAAAQRPQTAPAARTPRTDPGSARRRTR</sequence>
<protein>
    <submittedName>
        <fullName evidence="2">Uncharacterized protein</fullName>
    </submittedName>
</protein>
<evidence type="ECO:0000313" key="2">
    <source>
        <dbReference type="EMBL" id="MDA0567506.1"/>
    </source>
</evidence>
<keyword evidence="3" id="KW-1185">Reference proteome</keyword>
<organism evidence="2 3">
    <name type="scientific">Streptomonospora mangrovi</name>
    <dbReference type="NCBI Taxonomy" id="2883123"/>
    <lineage>
        <taxon>Bacteria</taxon>
        <taxon>Bacillati</taxon>
        <taxon>Actinomycetota</taxon>
        <taxon>Actinomycetes</taxon>
        <taxon>Streptosporangiales</taxon>
        <taxon>Nocardiopsidaceae</taxon>
        <taxon>Streptomonospora</taxon>
    </lineage>
</organism>